<evidence type="ECO:0000313" key="2">
    <source>
        <dbReference type="Proteomes" id="UP001148662"/>
    </source>
</evidence>
<evidence type="ECO:0000313" key="1">
    <source>
        <dbReference type="EMBL" id="KAJ3558279.1"/>
    </source>
</evidence>
<reference evidence="1" key="1">
    <citation type="submission" date="2022-07" db="EMBL/GenBank/DDBJ databases">
        <title>Genome Sequence of Phlebia brevispora.</title>
        <authorList>
            <person name="Buettner E."/>
        </authorList>
    </citation>
    <scope>NUCLEOTIDE SEQUENCE</scope>
    <source>
        <strain evidence="1">MPL23</strain>
    </source>
</reference>
<protein>
    <submittedName>
        <fullName evidence="1">Uncharacterized protein</fullName>
    </submittedName>
</protein>
<proteinExistence type="predicted"/>
<dbReference type="Proteomes" id="UP001148662">
    <property type="component" value="Unassembled WGS sequence"/>
</dbReference>
<keyword evidence="2" id="KW-1185">Reference proteome</keyword>
<accession>A0ACC1TCQ3</accession>
<comment type="caution">
    <text evidence="1">The sequence shown here is derived from an EMBL/GenBank/DDBJ whole genome shotgun (WGS) entry which is preliminary data.</text>
</comment>
<dbReference type="EMBL" id="JANHOG010000098">
    <property type="protein sequence ID" value="KAJ3558279.1"/>
    <property type="molecule type" value="Genomic_DNA"/>
</dbReference>
<sequence length="138" mass="15068">MLREVHDWIKVNTPPMCVFMADRLPEAAAHAANTAQFEAIAGALLQNQFVAIAPWNVPDRITGAGIILFPTTTSRSILVGALFLNSNFPDFIHNINLLPRSLPYHPSPGHTEYDPAPPNIASSQRHTQASGSQSRYPA</sequence>
<gene>
    <name evidence="1" type="ORF">NM688_g1018</name>
</gene>
<name>A0ACC1TCQ3_9APHY</name>
<organism evidence="1 2">
    <name type="scientific">Phlebia brevispora</name>
    <dbReference type="NCBI Taxonomy" id="194682"/>
    <lineage>
        <taxon>Eukaryota</taxon>
        <taxon>Fungi</taxon>
        <taxon>Dikarya</taxon>
        <taxon>Basidiomycota</taxon>
        <taxon>Agaricomycotina</taxon>
        <taxon>Agaricomycetes</taxon>
        <taxon>Polyporales</taxon>
        <taxon>Meruliaceae</taxon>
        <taxon>Phlebia</taxon>
    </lineage>
</organism>